<proteinExistence type="predicted"/>
<keyword evidence="2" id="KW-1185">Reference proteome</keyword>
<reference evidence="1 2" key="1">
    <citation type="submission" date="2016-10" db="EMBL/GenBank/DDBJ databases">
        <authorList>
            <person name="de Groot N.N."/>
        </authorList>
    </citation>
    <scope>NUCLEOTIDE SEQUENCE [LARGE SCALE GENOMIC DNA]</scope>
    <source>
        <strain evidence="1 2">CGMCC 1.9157</strain>
    </source>
</reference>
<organism evidence="1 2">
    <name type="scientific">Cohaesibacter marisflavi</name>
    <dbReference type="NCBI Taxonomy" id="655353"/>
    <lineage>
        <taxon>Bacteria</taxon>
        <taxon>Pseudomonadati</taxon>
        <taxon>Pseudomonadota</taxon>
        <taxon>Alphaproteobacteria</taxon>
        <taxon>Hyphomicrobiales</taxon>
        <taxon>Cohaesibacteraceae</taxon>
    </lineage>
</organism>
<dbReference type="AlphaFoldDB" id="A0A1I5AKH8"/>
<accession>A0A1I5AKH8</accession>
<protein>
    <submittedName>
        <fullName evidence="1">Uncharacterized protein</fullName>
    </submittedName>
</protein>
<evidence type="ECO:0000313" key="1">
    <source>
        <dbReference type="EMBL" id="SFN62991.1"/>
    </source>
</evidence>
<dbReference type="EMBL" id="FOVR01000001">
    <property type="protein sequence ID" value="SFN62991.1"/>
    <property type="molecule type" value="Genomic_DNA"/>
</dbReference>
<evidence type="ECO:0000313" key="2">
    <source>
        <dbReference type="Proteomes" id="UP000199236"/>
    </source>
</evidence>
<dbReference type="STRING" id="655353.SAMN04488056_101526"/>
<gene>
    <name evidence="1" type="ORF">SAMN04488056_101526</name>
</gene>
<name>A0A1I5AKH8_9HYPH</name>
<sequence length="52" mass="5897">MNVWQTLKNLTDRAGKILTDRADNASVLTTKEAFGKKNRKTKCNQPKTFQGE</sequence>
<dbReference type="Proteomes" id="UP000199236">
    <property type="component" value="Unassembled WGS sequence"/>
</dbReference>